<dbReference type="Gene3D" id="3.40.50.300">
    <property type="entry name" value="P-loop containing nucleotide triphosphate hydrolases"/>
    <property type="match status" value="1"/>
</dbReference>
<dbReference type="GO" id="GO:0008146">
    <property type="term" value="F:sulfotransferase activity"/>
    <property type="evidence" value="ECO:0007669"/>
    <property type="project" value="InterPro"/>
</dbReference>
<organism evidence="4 5">
    <name type="scientific">Stomoxys calcitrans</name>
    <name type="common">Stable fly</name>
    <name type="synonym">Conops calcitrans</name>
    <dbReference type="NCBI Taxonomy" id="35570"/>
    <lineage>
        <taxon>Eukaryota</taxon>
        <taxon>Metazoa</taxon>
        <taxon>Ecdysozoa</taxon>
        <taxon>Arthropoda</taxon>
        <taxon>Hexapoda</taxon>
        <taxon>Insecta</taxon>
        <taxon>Pterygota</taxon>
        <taxon>Neoptera</taxon>
        <taxon>Endopterygota</taxon>
        <taxon>Diptera</taxon>
        <taxon>Brachycera</taxon>
        <taxon>Muscomorpha</taxon>
        <taxon>Muscoidea</taxon>
        <taxon>Muscidae</taxon>
        <taxon>Stomoxys</taxon>
    </lineage>
</organism>
<dbReference type="KEGG" id="scac:106088347"/>
<feature type="domain" description="Sulfotransferase" evidence="3">
    <location>
        <begin position="64"/>
        <end position="310"/>
    </location>
</feature>
<dbReference type="VEuPathDB" id="VectorBase:SCAU008992"/>
<reference evidence="4" key="1">
    <citation type="submission" date="2020-05" db="UniProtKB">
        <authorList>
            <consortium name="EnsemblMetazoa"/>
        </authorList>
    </citation>
    <scope>IDENTIFICATION</scope>
    <source>
        <strain evidence="4">USDA</strain>
    </source>
</reference>
<name>A0A1I8PKL9_STOCA</name>
<evidence type="ECO:0000256" key="1">
    <source>
        <dbReference type="ARBA" id="ARBA00005771"/>
    </source>
</evidence>
<dbReference type="OrthoDB" id="205623at2759"/>
<keyword evidence="2" id="KW-0808">Transferase</keyword>
<dbReference type="AlphaFoldDB" id="A0A1I8PKL9"/>
<dbReference type="EnsemblMetazoa" id="SCAU008992-RA">
    <property type="protein sequence ID" value="SCAU008992-PA"/>
    <property type="gene ID" value="SCAU008992"/>
</dbReference>
<evidence type="ECO:0000313" key="5">
    <source>
        <dbReference type="Proteomes" id="UP000095300"/>
    </source>
</evidence>
<gene>
    <name evidence="4" type="primary">106088347</name>
</gene>
<dbReference type="STRING" id="35570.A0A1I8PKL9"/>
<accession>A0A1I8PKL9</accession>
<evidence type="ECO:0000259" key="3">
    <source>
        <dbReference type="Pfam" id="PF00685"/>
    </source>
</evidence>
<evidence type="ECO:0000313" key="4">
    <source>
        <dbReference type="EnsemblMetazoa" id="SCAU008992-PA"/>
    </source>
</evidence>
<dbReference type="SUPFAM" id="SSF52540">
    <property type="entry name" value="P-loop containing nucleoside triphosphate hydrolases"/>
    <property type="match status" value="1"/>
</dbReference>
<dbReference type="Proteomes" id="UP000095300">
    <property type="component" value="Unassembled WGS sequence"/>
</dbReference>
<protein>
    <recommendedName>
        <fullName evidence="3">Sulfotransferase domain-containing protein</fullName>
    </recommendedName>
</protein>
<dbReference type="InterPro" id="IPR000863">
    <property type="entry name" value="Sulfotransferase_dom"/>
</dbReference>
<dbReference type="Pfam" id="PF00685">
    <property type="entry name" value="Sulfotransfer_1"/>
    <property type="match status" value="1"/>
</dbReference>
<evidence type="ECO:0000256" key="2">
    <source>
        <dbReference type="ARBA" id="ARBA00022679"/>
    </source>
</evidence>
<comment type="similarity">
    <text evidence="1">Belongs to the sulfotransferase 1 family.</text>
</comment>
<sequence length="327" mass="38218">MIQSNEDLITKSITAERSPYPMKQYATNGCNVPLSKNWLDSWCSMPAHSQTVLKDLLNYNVRSDDIFVVTFMKSGTTWMQEAVWLLMNNLDFKQSNQLSITQRSPFLELQAISPYFPSPMELSKKLSSPRVLKSHMPPNLLPRKLWSSKGKIIYVARNCKDVVVSSYHFCKNIGTWIGNNFEDYAQDFMNDEVISCPYWSHLIDFWKMRHEPHICFVTYEEMKRDMRGVIVRLCEFLKRPQLAPEDMEKLLEHLSFSNMKDNKQVNLTSEIKQLSKEVKDEFEFMRRGIVGSFKDEMTPELQAKINKWSEDILVQHGLSEEEIFGSL</sequence>
<keyword evidence="5" id="KW-1185">Reference proteome</keyword>
<proteinExistence type="inferred from homology"/>
<dbReference type="PANTHER" id="PTHR11783">
    <property type="entry name" value="SULFOTRANSFERASE SULT"/>
    <property type="match status" value="1"/>
</dbReference>
<dbReference type="InterPro" id="IPR027417">
    <property type="entry name" value="P-loop_NTPase"/>
</dbReference>